<gene>
    <name evidence="1" type="ORF">EQG53_00830</name>
    <name evidence="2" type="ORF">I6H83_04135</name>
</gene>
<evidence type="ECO:0000313" key="3">
    <source>
        <dbReference type="Proteomes" id="UP000287388"/>
    </source>
</evidence>
<dbReference type="RefSeq" id="WP_128718796.1">
    <property type="nucleotide sequence ID" value="NZ_BJNC01000020.1"/>
</dbReference>
<reference evidence="2 4" key="2">
    <citation type="submission" date="2020-12" db="EMBL/GenBank/DDBJ databases">
        <title>FDA dAtabase for Regulatory Grade micrObial Sequences (FDA-ARGOS): Supporting development and validation of Infectious Disease Dx tests.</title>
        <authorList>
            <person name="Kerrigan L."/>
            <person name="Long C."/>
            <person name="Tallon L."/>
            <person name="Sadzewicz L."/>
            <person name="Zhao X."/>
            <person name="Boylan J."/>
            <person name="Ott S."/>
            <person name="Bowen H."/>
            <person name="Vavikolanu K."/>
            <person name="Mehta A."/>
            <person name="Aluvathingal J."/>
            <person name="Nadendla S."/>
            <person name="Yan Y."/>
            <person name="Sichtig H."/>
        </authorList>
    </citation>
    <scope>NUCLEOTIDE SEQUENCE [LARGE SCALE GENOMIC DNA]</scope>
    <source>
        <strain evidence="2 4">FDAARGOS_1026</strain>
    </source>
</reference>
<proteinExistence type="predicted"/>
<dbReference type="EMBL" id="CP035093">
    <property type="protein sequence ID" value="QAT13014.1"/>
    <property type="molecule type" value="Genomic_DNA"/>
</dbReference>
<sequence length="73" mass="8332">MTYLDPHVGSDPKWTPFVEAIKRGTVILTNDELADDGQPIRRTSYVATYRVQDVQIIGTNLAFEFVERLDNFS</sequence>
<name>A0A410NSQ9_BREDI</name>
<dbReference type="EMBL" id="CP066026">
    <property type="protein sequence ID" value="QQB89640.1"/>
    <property type="molecule type" value="Genomic_DNA"/>
</dbReference>
<evidence type="ECO:0000313" key="1">
    <source>
        <dbReference type="EMBL" id="QAT13014.1"/>
    </source>
</evidence>
<dbReference type="AlphaFoldDB" id="A0A410NSQ9"/>
<organism evidence="1 3">
    <name type="scientific">Brevundimonas diminuta</name>
    <name type="common">Pseudomonas diminuta</name>
    <dbReference type="NCBI Taxonomy" id="293"/>
    <lineage>
        <taxon>Bacteria</taxon>
        <taxon>Pseudomonadati</taxon>
        <taxon>Pseudomonadota</taxon>
        <taxon>Alphaproteobacteria</taxon>
        <taxon>Caulobacterales</taxon>
        <taxon>Caulobacteraceae</taxon>
        <taxon>Brevundimonas</taxon>
    </lineage>
</organism>
<evidence type="ECO:0000313" key="2">
    <source>
        <dbReference type="EMBL" id="QQB89640.1"/>
    </source>
</evidence>
<dbReference type="Proteomes" id="UP000596117">
    <property type="component" value="Chromosome"/>
</dbReference>
<keyword evidence="4" id="KW-1185">Reference proteome</keyword>
<protein>
    <submittedName>
        <fullName evidence="1">Uncharacterized protein</fullName>
    </submittedName>
</protein>
<accession>A0A410NSQ9</accession>
<evidence type="ECO:0000313" key="4">
    <source>
        <dbReference type="Proteomes" id="UP000596117"/>
    </source>
</evidence>
<reference evidence="1 3" key="1">
    <citation type="submission" date="2019-01" db="EMBL/GenBank/DDBJ databases">
        <title>Brevundimonas diminuta Genome sequencing and assembly.</title>
        <authorList>
            <person name="Chen H."/>
        </authorList>
    </citation>
    <scope>NUCLEOTIDE SEQUENCE [LARGE SCALE GENOMIC DNA]</scope>
    <source>
        <strain evidence="1">ATCC</strain>
        <strain evidence="3">ATCC(B) 19146</strain>
    </source>
</reference>
<dbReference type="Proteomes" id="UP000287388">
    <property type="component" value="Chromosome"/>
</dbReference>
<dbReference type="KEGG" id="bdm:EQG53_00830"/>